<dbReference type="Gene3D" id="3.30.470.10">
    <property type="match status" value="1"/>
</dbReference>
<accession>A0A9W8CIW7</accession>
<dbReference type="InterPro" id="IPR043132">
    <property type="entry name" value="BCAT-like_C"/>
</dbReference>
<evidence type="ECO:0008006" key="4">
    <source>
        <dbReference type="Google" id="ProtNLM"/>
    </source>
</evidence>
<evidence type="ECO:0000313" key="2">
    <source>
        <dbReference type="EMBL" id="KAJ1643581.1"/>
    </source>
</evidence>
<dbReference type="GO" id="GO:0003676">
    <property type="term" value="F:nucleic acid binding"/>
    <property type="evidence" value="ECO:0007669"/>
    <property type="project" value="InterPro"/>
</dbReference>
<name>A0A9W8CIW7_9FUNG</name>
<organism evidence="2 3">
    <name type="scientific">Coemansia asiatica</name>
    <dbReference type="NCBI Taxonomy" id="1052880"/>
    <lineage>
        <taxon>Eukaryota</taxon>
        <taxon>Fungi</taxon>
        <taxon>Fungi incertae sedis</taxon>
        <taxon>Zoopagomycota</taxon>
        <taxon>Kickxellomycotina</taxon>
        <taxon>Kickxellomycetes</taxon>
        <taxon>Kickxellales</taxon>
        <taxon>Kickxellaceae</taxon>
        <taxon>Coemansia</taxon>
    </lineage>
</organism>
<dbReference type="Proteomes" id="UP001145021">
    <property type="component" value="Unassembled WGS sequence"/>
</dbReference>
<evidence type="ECO:0000256" key="1">
    <source>
        <dbReference type="ARBA" id="ARBA00009320"/>
    </source>
</evidence>
<dbReference type="InterPro" id="IPR036038">
    <property type="entry name" value="Aminotransferase-like"/>
</dbReference>
<dbReference type="EMBL" id="JANBOH010000240">
    <property type="protein sequence ID" value="KAJ1643581.1"/>
    <property type="molecule type" value="Genomic_DNA"/>
</dbReference>
<sequence length="254" mass="27372">MTPQDLPEPSSFQVLETTIYSASTGVFLLDQHLDRMRRSADILSRAYGFQCFQTDTTKDDVISMVGQAAAKASSSSSSTLQYRVRMLLNSSGKLEVQVTPEPATDAADTAAAKAATSPPLLVLDTVATDTDSIFVQCKTTHRDIYTQAAARIPQSMPPGTQVLLFNKRGEVTEGNIANVAVSVRQPDGRLALVTPPVSAGLLPGTMRAELLASGDIIEGTVTVDQFLEAARNKWPVFCMNSVRKKYPVTAVVYK</sequence>
<dbReference type="InterPro" id="IPR017964">
    <property type="entry name" value="DNA-dir_DNA_pol_B_CS"/>
</dbReference>
<gene>
    <name evidence="2" type="ORF">LPJ64_004662</name>
</gene>
<dbReference type="InterPro" id="IPR050571">
    <property type="entry name" value="Class-IV_PLP-Dep_Aminotrnsfr"/>
</dbReference>
<dbReference type="InterPro" id="IPR043131">
    <property type="entry name" value="BCAT-like_N"/>
</dbReference>
<dbReference type="Pfam" id="PF01063">
    <property type="entry name" value="Aminotran_4"/>
    <property type="match status" value="1"/>
</dbReference>
<protein>
    <recommendedName>
        <fullName evidence="4">D-aminoacid aminotransferase-like PLP-dependent enzyme</fullName>
    </recommendedName>
</protein>
<dbReference type="PANTHER" id="PTHR42743">
    <property type="entry name" value="AMINO-ACID AMINOTRANSFERASE"/>
    <property type="match status" value="1"/>
</dbReference>
<proteinExistence type="inferred from homology"/>
<keyword evidence="3" id="KW-1185">Reference proteome</keyword>
<dbReference type="Gene3D" id="3.20.10.10">
    <property type="entry name" value="D-amino Acid Aminotransferase, subunit A, domain 2"/>
    <property type="match status" value="1"/>
</dbReference>
<dbReference type="GO" id="GO:0000166">
    <property type="term" value="F:nucleotide binding"/>
    <property type="evidence" value="ECO:0007669"/>
    <property type="project" value="InterPro"/>
</dbReference>
<comment type="similarity">
    <text evidence="1">Belongs to the class-IV pyridoxal-phosphate-dependent aminotransferase family.</text>
</comment>
<comment type="caution">
    <text evidence="2">The sequence shown here is derived from an EMBL/GenBank/DDBJ whole genome shotgun (WGS) entry which is preliminary data.</text>
</comment>
<dbReference type="PANTHER" id="PTHR42743:SF11">
    <property type="entry name" value="AMINODEOXYCHORISMATE LYASE"/>
    <property type="match status" value="1"/>
</dbReference>
<dbReference type="InterPro" id="IPR001544">
    <property type="entry name" value="Aminotrans_IV"/>
</dbReference>
<evidence type="ECO:0000313" key="3">
    <source>
        <dbReference type="Proteomes" id="UP001145021"/>
    </source>
</evidence>
<dbReference type="AlphaFoldDB" id="A0A9W8CIW7"/>
<reference evidence="2" key="1">
    <citation type="submission" date="2022-07" db="EMBL/GenBank/DDBJ databases">
        <title>Phylogenomic reconstructions and comparative analyses of Kickxellomycotina fungi.</title>
        <authorList>
            <person name="Reynolds N.K."/>
            <person name="Stajich J.E."/>
            <person name="Barry K."/>
            <person name="Grigoriev I.V."/>
            <person name="Crous P."/>
            <person name="Smith M.E."/>
        </authorList>
    </citation>
    <scope>NUCLEOTIDE SEQUENCE</scope>
    <source>
        <strain evidence="2">NBRC 105413</strain>
    </source>
</reference>
<dbReference type="PROSITE" id="PS00116">
    <property type="entry name" value="DNA_POLYMERASE_B"/>
    <property type="match status" value="1"/>
</dbReference>
<dbReference type="GO" id="GO:0046394">
    <property type="term" value="P:carboxylic acid biosynthetic process"/>
    <property type="evidence" value="ECO:0007669"/>
    <property type="project" value="UniProtKB-ARBA"/>
</dbReference>
<dbReference type="GO" id="GO:0003824">
    <property type="term" value="F:catalytic activity"/>
    <property type="evidence" value="ECO:0007669"/>
    <property type="project" value="InterPro"/>
</dbReference>
<dbReference type="SUPFAM" id="SSF56752">
    <property type="entry name" value="D-aminoacid aminotransferase-like PLP-dependent enzymes"/>
    <property type="match status" value="1"/>
</dbReference>